<dbReference type="OrthoDB" id="4279at2"/>
<evidence type="ECO:0000256" key="5">
    <source>
        <dbReference type="ARBA" id="ARBA00022801"/>
    </source>
</evidence>
<evidence type="ECO:0000256" key="9">
    <source>
        <dbReference type="ARBA" id="ARBA00049893"/>
    </source>
</evidence>
<dbReference type="Proteomes" id="UP000295131">
    <property type="component" value="Unassembled WGS sequence"/>
</dbReference>
<proteinExistence type="inferred from homology"/>
<dbReference type="GO" id="GO:0005507">
    <property type="term" value="F:copper ion binding"/>
    <property type="evidence" value="ECO:0007669"/>
    <property type="project" value="TreeGrafter"/>
</dbReference>
<dbReference type="NCBIfam" id="TIGR00726">
    <property type="entry name" value="peptidoglycan editing factor PgeF"/>
    <property type="match status" value="1"/>
</dbReference>
<evidence type="ECO:0000256" key="10">
    <source>
        <dbReference type="RuleBase" id="RU361274"/>
    </source>
</evidence>
<evidence type="ECO:0000256" key="2">
    <source>
        <dbReference type="ARBA" id="ARBA00007353"/>
    </source>
</evidence>
<evidence type="ECO:0000256" key="6">
    <source>
        <dbReference type="ARBA" id="ARBA00022833"/>
    </source>
</evidence>
<dbReference type="RefSeq" id="WP_133285709.1">
    <property type="nucleotide sequence ID" value="NZ_SMSI01000004.1"/>
</dbReference>
<comment type="catalytic activity">
    <reaction evidence="9">
        <text>S-methyl-5'-thioadenosine + phosphate = 5-(methylsulfanyl)-alpha-D-ribose 1-phosphate + adenine</text>
        <dbReference type="Rhea" id="RHEA:11852"/>
        <dbReference type="ChEBI" id="CHEBI:16708"/>
        <dbReference type="ChEBI" id="CHEBI:17509"/>
        <dbReference type="ChEBI" id="CHEBI:43474"/>
        <dbReference type="ChEBI" id="CHEBI:58533"/>
        <dbReference type="EC" id="2.4.2.28"/>
    </reaction>
    <physiologicalReaction direction="left-to-right" evidence="9">
        <dbReference type="Rhea" id="RHEA:11853"/>
    </physiologicalReaction>
</comment>
<keyword evidence="12" id="KW-1185">Reference proteome</keyword>
<dbReference type="InterPro" id="IPR003730">
    <property type="entry name" value="Cu_polyphenol_OxRdtase"/>
</dbReference>
<gene>
    <name evidence="11" type="primary">pgeF</name>
    <name evidence="11" type="ORF">E2A64_16990</name>
</gene>
<dbReference type="SUPFAM" id="SSF64438">
    <property type="entry name" value="CNF1/YfiH-like putative cysteine hydrolases"/>
    <property type="match status" value="1"/>
</dbReference>
<sequence length="265" mass="28242">MPSDRGPDPVRSPLLDAASDGTSIRHGFFSRVGGVSEGIYEGLNVGLGSDDDQDKVRENRSRVAGWFGLEPGRLATLHQVHSPDVHVATAENIAERPKCDGVVTADPGVLIGILTADCGPILFCDADNGVIGAAHAGWRGAFDGVLENTVAKMEELGASRGKIVACLGPSISQDNYEVGPEFIGRALTADTANARWFVPSERDGHAMFDLRGMTVARLEAAGIRAAMIEACTYADEDKWFSYRRTTHRGEADYGRQISAIAILGS</sequence>
<evidence type="ECO:0000256" key="1">
    <source>
        <dbReference type="ARBA" id="ARBA00000553"/>
    </source>
</evidence>
<comment type="catalytic activity">
    <reaction evidence="8">
        <text>adenosine + phosphate = alpha-D-ribose 1-phosphate + adenine</text>
        <dbReference type="Rhea" id="RHEA:27642"/>
        <dbReference type="ChEBI" id="CHEBI:16335"/>
        <dbReference type="ChEBI" id="CHEBI:16708"/>
        <dbReference type="ChEBI" id="CHEBI:43474"/>
        <dbReference type="ChEBI" id="CHEBI:57720"/>
        <dbReference type="EC" id="2.4.2.1"/>
    </reaction>
    <physiologicalReaction direction="left-to-right" evidence="8">
        <dbReference type="Rhea" id="RHEA:27643"/>
    </physiologicalReaction>
</comment>
<dbReference type="GO" id="GO:0016787">
    <property type="term" value="F:hydrolase activity"/>
    <property type="evidence" value="ECO:0007669"/>
    <property type="project" value="UniProtKB-KW"/>
</dbReference>
<evidence type="ECO:0000256" key="7">
    <source>
        <dbReference type="ARBA" id="ARBA00047989"/>
    </source>
</evidence>
<protein>
    <recommendedName>
        <fullName evidence="10">Purine nucleoside phosphorylase</fullName>
    </recommendedName>
</protein>
<accession>A0A4R5PHQ5</accession>
<dbReference type="Pfam" id="PF02578">
    <property type="entry name" value="Cu-oxidase_4"/>
    <property type="match status" value="1"/>
</dbReference>
<keyword evidence="4" id="KW-0479">Metal-binding</keyword>
<evidence type="ECO:0000256" key="4">
    <source>
        <dbReference type="ARBA" id="ARBA00022723"/>
    </source>
</evidence>
<dbReference type="Gene3D" id="3.60.140.10">
    <property type="entry name" value="CNF1/YfiH-like putative cysteine hydrolases"/>
    <property type="match status" value="1"/>
</dbReference>
<dbReference type="PANTHER" id="PTHR30616:SF2">
    <property type="entry name" value="PURINE NUCLEOSIDE PHOSPHORYLASE LACC1"/>
    <property type="match status" value="1"/>
</dbReference>
<comment type="catalytic activity">
    <reaction evidence="1">
        <text>inosine + phosphate = alpha-D-ribose 1-phosphate + hypoxanthine</text>
        <dbReference type="Rhea" id="RHEA:27646"/>
        <dbReference type="ChEBI" id="CHEBI:17368"/>
        <dbReference type="ChEBI" id="CHEBI:17596"/>
        <dbReference type="ChEBI" id="CHEBI:43474"/>
        <dbReference type="ChEBI" id="CHEBI:57720"/>
        <dbReference type="EC" id="2.4.2.1"/>
    </reaction>
    <physiologicalReaction direction="left-to-right" evidence="1">
        <dbReference type="Rhea" id="RHEA:27647"/>
    </physiologicalReaction>
</comment>
<dbReference type="AlphaFoldDB" id="A0A4R5PHQ5"/>
<evidence type="ECO:0000313" key="12">
    <source>
        <dbReference type="Proteomes" id="UP000295131"/>
    </source>
</evidence>
<evidence type="ECO:0000256" key="3">
    <source>
        <dbReference type="ARBA" id="ARBA00022679"/>
    </source>
</evidence>
<keyword evidence="3" id="KW-0808">Transferase</keyword>
<comment type="catalytic activity">
    <reaction evidence="7">
        <text>adenosine + H2O + H(+) = inosine + NH4(+)</text>
        <dbReference type="Rhea" id="RHEA:24408"/>
        <dbReference type="ChEBI" id="CHEBI:15377"/>
        <dbReference type="ChEBI" id="CHEBI:15378"/>
        <dbReference type="ChEBI" id="CHEBI:16335"/>
        <dbReference type="ChEBI" id="CHEBI:17596"/>
        <dbReference type="ChEBI" id="CHEBI:28938"/>
        <dbReference type="EC" id="3.5.4.4"/>
    </reaction>
    <physiologicalReaction direction="left-to-right" evidence="7">
        <dbReference type="Rhea" id="RHEA:24409"/>
    </physiologicalReaction>
</comment>
<comment type="caution">
    <text evidence="11">The sequence shown here is derived from an EMBL/GenBank/DDBJ whole genome shotgun (WGS) entry which is preliminary data.</text>
</comment>
<keyword evidence="6" id="KW-0862">Zinc</keyword>
<keyword evidence="5" id="KW-0378">Hydrolase</keyword>
<dbReference type="CDD" id="cd16833">
    <property type="entry name" value="YfiH"/>
    <property type="match status" value="1"/>
</dbReference>
<dbReference type="EMBL" id="SMSI01000004">
    <property type="protein sequence ID" value="TDH34363.1"/>
    <property type="molecule type" value="Genomic_DNA"/>
</dbReference>
<name>A0A4R5PHQ5_9HYPH</name>
<reference evidence="11 12" key="1">
    <citation type="journal article" date="2013" name="Int. J. Syst. Evol. Microbiol.">
        <title>Hoeflea suaedae sp. nov., an endophytic bacterium isolated from the root of the halophyte Suaeda maritima.</title>
        <authorList>
            <person name="Chung E.J."/>
            <person name="Park J.A."/>
            <person name="Pramanik P."/>
            <person name="Bibi F."/>
            <person name="Jeon C.O."/>
            <person name="Chung Y.R."/>
        </authorList>
    </citation>
    <scope>NUCLEOTIDE SEQUENCE [LARGE SCALE GENOMIC DNA]</scope>
    <source>
        <strain evidence="11 12">YC6898</strain>
    </source>
</reference>
<evidence type="ECO:0000256" key="8">
    <source>
        <dbReference type="ARBA" id="ARBA00048968"/>
    </source>
</evidence>
<dbReference type="InterPro" id="IPR011324">
    <property type="entry name" value="Cytotoxic_necrot_fac-like_cat"/>
</dbReference>
<evidence type="ECO:0000313" key="11">
    <source>
        <dbReference type="EMBL" id="TDH34363.1"/>
    </source>
</evidence>
<organism evidence="11 12">
    <name type="scientific">Pseudohoeflea suaedae</name>
    <dbReference type="NCBI Taxonomy" id="877384"/>
    <lineage>
        <taxon>Bacteria</taxon>
        <taxon>Pseudomonadati</taxon>
        <taxon>Pseudomonadota</taxon>
        <taxon>Alphaproteobacteria</taxon>
        <taxon>Hyphomicrobiales</taxon>
        <taxon>Rhizobiaceae</taxon>
        <taxon>Pseudohoeflea</taxon>
    </lineage>
</organism>
<dbReference type="PANTHER" id="PTHR30616">
    <property type="entry name" value="UNCHARACTERIZED PROTEIN YFIH"/>
    <property type="match status" value="1"/>
</dbReference>
<comment type="similarity">
    <text evidence="2 10">Belongs to the purine nucleoside phosphorylase YfiH/LACC1 family.</text>
</comment>
<dbReference type="GO" id="GO:0017061">
    <property type="term" value="F:S-methyl-5-thioadenosine phosphorylase activity"/>
    <property type="evidence" value="ECO:0007669"/>
    <property type="project" value="UniProtKB-EC"/>
</dbReference>
<dbReference type="InterPro" id="IPR038371">
    <property type="entry name" value="Cu_polyphenol_OxRdtase_sf"/>
</dbReference>